<name>L2GR85_VAVCU</name>
<keyword evidence="3" id="KW-0347">Helicase</keyword>
<keyword evidence="4" id="KW-0067">ATP-binding</keyword>
<dbReference type="RefSeq" id="XP_008075719.1">
    <property type="nucleotide sequence ID" value="XM_008077528.1"/>
</dbReference>
<dbReference type="AlphaFoldDB" id="L2GR85"/>
<evidence type="ECO:0000313" key="7">
    <source>
        <dbReference type="Proteomes" id="UP000011081"/>
    </source>
</evidence>
<dbReference type="STRING" id="948595.L2GR85"/>
<dbReference type="PANTHER" id="PTHR12131:SF1">
    <property type="entry name" value="ATP-DEPENDENT RNA HELICASE SUPV3L1, MITOCHONDRIAL-RELATED"/>
    <property type="match status" value="1"/>
</dbReference>
<reference evidence="7" key="1">
    <citation type="submission" date="2011-03" db="EMBL/GenBank/DDBJ databases">
        <title>The genome sequence of Vavraia culicis strain floridensis.</title>
        <authorList>
            <consortium name="The Broad Institute Genome Sequencing Platform"/>
            <person name="Cuomo C."/>
            <person name="Becnel J."/>
            <person name="Sanscrainte N."/>
            <person name="Young S.K."/>
            <person name="Zeng Q."/>
            <person name="Gargeya S."/>
            <person name="Fitzgerald M."/>
            <person name="Haas B."/>
            <person name="Abouelleil A."/>
            <person name="Alvarado L."/>
            <person name="Arachchi H.M."/>
            <person name="Berlin A."/>
            <person name="Chapman S.B."/>
            <person name="Gearin G."/>
            <person name="Goldberg J."/>
            <person name="Griggs A."/>
            <person name="Gujja S."/>
            <person name="Hansen M."/>
            <person name="Heiman D."/>
            <person name="Howarth C."/>
            <person name="Larimer J."/>
            <person name="Lui A."/>
            <person name="MacDonald P.J.P."/>
            <person name="McCowen C."/>
            <person name="Montmayeur A."/>
            <person name="Murphy C."/>
            <person name="Neiman D."/>
            <person name="Pearson M."/>
            <person name="Priest M."/>
            <person name="Roberts A."/>
            <person name="Saif S."/>
            <person name="Shea T."/>
            <person name="Sisk P."/>
            <person name="Stolte C."/>
            <person name="Sykes S."/>
            <person name="Wortman J."/>
            <person name="Nusbaum C."/>
            <person name="Birren B."/>
        </authorList>
    </citation>
    <scope>NUCLEOTIDE SEQUENCE [LARGE SCALE GENOMIC DNA]</scope>
    <source>
        <strain evidence="7">floridensis</strain>
    </source>
</reference>
<proteinExistence type="predicted"/>
<dbReference type="GO" id="GO:0070478">
    <property type="term" value="P:nuclear-transcribed mRNA catabolic process, 3'-5' exonucleolytic nonsense-mediated decay"/>
    <property type="evidence" value="ECO:0007669"/>
    <property type="project" value="TreeGrafter"/>
</dbReference>
<feature type="non-terminal residue" evidence="6">
    <location>
        <position position="1"/>
    </location>
</feature>
<dbReference type="PANTHER" id="PTHR12131">
    <property type="entry name" value="ATP-DEPENDENT RNA AND DNA HELICASE"/>
    <property type="match status" value="1"/>
</dbReference>
<accession>L2GR85</accession>
<dbReference type="Gene3D" id="3.40.50.300">
    <property type="entry name" value="P-loop containing nucleotide triphosphate hydrolases"/>
    <property type="match status" value="1"/>
</dbReference>
<dbReference type="InterPro" id="IPR014001">
    <property type="entry name" value="Helicase_ATP-bd"/>
</dbReference>
<gene>
    <name evidence="6" type="ORF">VCUG_02710</name>
</gene>
<evidence type="ECO:0000313" key="6">
    <source>
        <dbReference type="EMBL" id="ELA45803.1"/>
    </source>
</evidence>
<dbReference type="GO" id="GO:0005524">
    <property type="term" value="F:ATP binding"/>
    <property type="evidence" value="ECO:0007669"/>
    <property type="project" value="UniProtKB-KW"/>
</dbReference>
<dbReference type="EMBL" id="GL877592">
    <property type="protein sequence ID" value="ELA45803.1"/>
    <property type="molecule type" value="Genomic_DNA"/>
</dbReference>
<dbReference type="VEuPathDB" id="MicrosporidiaDB:VCUG_02710"/>
<evidence type="ECO:0000256" key="1">
    <source>
        <dbReference type="ARBA" id="ARBA00022741"/>
    </source>
</evidence>
<feature type="domain" description="Helicase ATP-binding" evidence="5">
    <location>
        <begin position="1"/>
        <end position="112"/>
    </location>
</feature>
<evidence type="ECO:0000256" key="2">
    <source>
        <dbReference type="ARBA" id="ARBA00022801"/>
    </source>
</evidence>
<keyword evidence="2" id="KW-0378">Hydrolase</keyword>
<keyword evidence="7" id="KW-1185">Reference proteome</keyword>
<dbReference type="Proteomes" id="UP000011081">
    <property type="component" value="Unassembled WGS sequence"/>
</dbReference>
<protein>
    <recommendedName>
        <fullName evidence="5">Helicase ATP-binding domain-containing protein</fullName>
    </recommendedName>
</protein>
<evidence type="ECO:0000256" key="3">
    <source>
        <dbReference type="ARBA" id="ARBA00022806"/>
    </source>
</evidence>
<dbReference type="InterPro" id="IPR050699">
    <property type="entry name" value="RNA-DNA_Helicase"/>
</dbReference>
<dbReference type="PROSITE" id="PS51192">
    <property type="entry name" value="HELICASE_ATP_BIND_1"/>
    <property type="match status" value="1"/>
</dbReference>
<dbReference type="HOGENOM" id="CLU_2151895_0_0_1"/>
<dbReference type="Pfam" id="PF00270">
    <property type="entry name" value="DEAD"/>
    <property type="match status" value="1"/>
</dbReference>
<dbReference type="GeneID" id="19880566"/>
<sequence>VIYTSPIKALSNQKYYEFRQRYADHNNTVGIITGDVQINEDAQILIMTTEILRNKLYKGDVEGLEYVIFDEVHYLNDKERGVVWEECIIQLDRDVTLLFLSATVSNALEFSE</sequence>
<dbReference type="OrthoDB" id="2192511at2759"/>
<evidence type="ECO:0000259" key="5">
    <source>
        <dbReference type="PROSITE" id="PS51192"/>
    </source>
</evidence>
<dbReference type="InterPro" id="IPR027417">
    <property type="entry name" value="P-loop_NTPase"/>
</dbReference>
<dbReference type="GO" id="GO:0016787">
    <property type="term" value="F:hydrolase activity"/>
    <property type="evidence" value="ECO:0007669"/>
    <property type="project" value="UniProtKB-KW"/>
</dbReference>
<dbReference type="InParanoid" id="L2GR85"/>
<dbReference type="GO" id="GO:0004386">
    <property type="term" value="F:helicase activity"/>
    <property type="evidence" value="ECO:0007669"/>
    <property type="project" value="UniProtKB-KW"/>
</dbReference>
<keyword evidence="1" id="KW-0547">Nucleotide-binding</keyword>
<dbReference type="InterPro" id="IPR011545">
    <property type="entry name" value="DEAD/DEAH_box_helicase_dom"/>
</dbReference>
<organism evidence="6 7">
    <name type="scientific">Vavraia culicis (isolate floridensis)</name>
    <name type="common">Microsporidian parasite</name>
    <dbReference type="NCBI Taxonomy" id="948595"/>
    <lineage>
        <taxon>Eukaryota</taxon>
        <taxon>Fungi</taxon>
        <taxon>Fungi incertae sedis</taxon>
        <taxon>Microsporidia</taxon>
        <taxon>Pleistophoridae</taxon>
        <taxon>Vavraia</taxon>
    </lineage>
</organism>
<dbReference type="SUPFAM" id="SSF52540">
    <property type="entry name" value="P-loop containing nucleoside triphosphate hydrolases"/>
    <property type="match status" value="1"/>
</dbReference>
<evidence type="ECO:0000256" key="4">
    <source>
        <dbReference type="ARBA" id="ARBA00022840"/>
    </source>
</evidence>
<dbReference type="GO" id="GO:0055087">
    <property type="term" value="C:Ski complex"/>
    <property type="evidence" value="ECO:0007669"/>
    <property type="project" value="TreeGrafter"/>
</dbReference>
<dbReference type="GO" id="GO:0003676">
    <property type="term" value="F:nucleic acid binding"/>
    <property type="evidence" value="ECO:0007669"/>
    <property type="project" value="InterPro"/>
</dbReference>